<keyword evidence="4" id="KW-1185">Reference proteome</keyword>
<keyword evidence="1" id="KW-0175">Coiled coil</keyword>
<evidence type="ECO:0000313" key="3">
    <source>
        <dbReference type="EMBL" id="WFD11655.1"/>
    </source>
</evidence>
<organism evidence="3 4">
    <name type="scientific">Tepidibacter hydrothermalis</name>
    <dbReference type="NCBI Taxonomy" id="3036126"/>
    <lineage>
        <taxon>Bacteria</taxon>
        <taxon>Bacillati</taxon>
        <taxon>Bacillota</taxon>
        <taxon>Clostridia</taxon>
        <taxon>Peptostreptococcales</taxon>
        <taxon>Peptostreptococcaceae</taxon>
        <taxon>Tepidibacter</taxon>
    </lineage>
</organism>
<protein>
    <submittedName>
        <fullName evidence="3">DUF2339 domain-containing protein</fullName>
    </submittedName>
</protein>
<dbReference type="PANTHER" id="PTHR38434">
    <property type="entry name" value="BLL2549 PROTEIN"/>
    <property type="match status" value="1"/>
</dbReference>
<reference evidence="3 4" key="1">
    <citation type="submission" date="2023-03" db="EMBL/GenBank/DDBJ databases">
        <title>Complete genome sequence of Tepidibacter sp. SWIR-1, isolated from a deep-sea hydrothermal vent.</title>
        <authorList>
            <person name="Li X."/>
        </authorList>
    </citation>
    <scope>NUCLEOTIDE SEQUENCE [LARGE SCALE GENOMIC DNA]</scope>
    <source>
        <strain evidence="3 4">SWIR-1</strain>
    </source>
</reference>
<feature type="transmembrane region" description="Helical" evidence="2">
    <location>
        <begin position="477"/>
        <end position="493"/>
    </location>
</feature>
<feature type="transmembrane region" description="Helical" evidence="2">
    <location>
        <begin position="745"/>
        <end position="765"/>
    </location>
</feature>
<feature type="transmembrane region" description="Helical" evidence="2">
    <location>
        <begin position="286"/>
        <end position="303"/>
    </location>
</feature>
<name>A0ABY8EKE0_9FIRM</name>
<dbReference type="Proteomes" id="UP001222800">
    <property type="component" value="Chromosome"/>
</dbReference>
<feature type="transmembrane region" description="Helical" evidence="2">
    <location>
        <begin position="444"/>
        <end position="465"/>
    </location>
</feature>
<keyword evidence="2" id="KW-0812">Transmembrane</keyword>
<sequence length="832" mass="96054">MELKNKVNDLLKNQIDIISQYEELIKDLNLDNTLSENIELKKEIDNYKKNTRKLEYENRRLLDENTNLKMSLKEQIINEKISILNASKKKIDMYFNNEINKKINKLSALESSAKDRLGKIQKIAKIELSVEEENIFSDIKKLEEELNQKIKIKKEKIKKEKEDIIGEIKREYNELKSEGVSQEVIERKKKYNDIEVKIGLNWINKAGIILLLLGLASATKYTYSTWFNEYVKGISSFMLGGLLLGAGEWLNRKEKNLFALGLSGGGIGALYFSIFSSYFILNILNMPISICLSILVTMASLLLSKRYKSMTICGISLIGGYLPFFTYVFVEGIGDIQIYIAMGYLLALNLLVLKLSLERRWIYINYLSFLLNIPCFVYLAFESPSKIISIVYSILTFIMYLSITLTYPIKEKINLKKADFILLGLNTAINCLIVYELFEIGGYHSYEGMLALSYALIYFALAEFIKKSASQEKETQMMFYITAMAFSILIIPLQFGIEWATLGWLIESILIIFYSVKNNMRKMEIGGWIVLALSVGLFIIEDFFNPWIAEYFTLKYTLITLSIIYIFSLYAVKLNEEELFKYTKKGKLLTYYKYFMIISTWIYLLRIDSIVYDKYTKIYYYDSFYFLISESLITAVFAYGISKIKLIKDNIVDKISIVLYVFVDILGFGMNFFNMSSSLNGSHKVLPILILITYNIFVFFSVKDLILKLIKKKALSLEVYPMVLAIYILGSTTSFLVNQFDLNNINLIISMFFIVMSFVCISYGFKNKFAVIRRFGLGLSIFSTGKLFIFDLAFLHTGGKIIAYFCFGIVLIGISYMYQNLRRNIEVGDEDA</sequence>
<feature type="transmembrane region" description="Helical" evidence="2">
    <location>
        <begin position="685"/>
        <end position="707"/>
    </location>
</feature>
<feature type="transmembrane region" description="Helical" evidence="2">
    <location>
        <begin position="387"/>
        <end position="408"/>
    </location>
</feature>
<feature type="transmembrane region" description="Helical" evidence="2">
    <location>
        <begin position="257"/>
        <end position="280"/>
    </location>
</feature>
<feature type="transmembrane region" description="Helical" evidence="2">
    <location>
        <begin position="336"/>
        <end position="355"/>
    </location>
</feature>
<feature type="transmembrane region" description="Helical" evidence="2">
    <location>
        <begin position="592"/>
        <end position="612"/>
    </location>
</feature>
<accession>A0ABY8EKE0</accession>
<feature type="transmembrane region" description="Helical" evidence="2">
    <location>
        <begin position="651"/>
        <end position="673"/>
    </location>
</feature>
<feature type="transmembrane region" description="Helical" evidence="2">
    <location>
        <begin position="719"/>
        <end position="739"/>
    </location>
</feature>
<feature type="coiled-coil region" evidence="1">
    <location>
        <begin position="11"/>
        <end position="64"/>
    </location>
</feature>
<keyword evidence="2" id="KW-0472">Membrane</keyword>
<evidence type="ECO:0000256" key="2">
    <source>
        <dbReference type="SAM" id="Phobius"/>
    </source>
</evidence>
<keyword evidence="2" id="KW-1133">Transmembrane helix</keyword>
<dbReference type="InterPro" id="IPR019286">
    <property type="entry name" value="DUF2339_TM"/>
</dbReference>
<feature type="transmembrane region" description="Helical" evidence="2">
    <location>
        <begin position="230"/>
        <end position="250"/>
    </location>
</feature>
<dbReference type="EMBL" id="CP120733">
    <property type="protein sequence ID" value="WFD11655.1"/>
    <property type="molecule type" value="Genomic_DNA"/>
</dbReference>
<feature type="transmembrane region" description="Helical" evidence="2">
    <location>
        <begin position="310"/>
        <end position="330"/>
    </location>
</feature>
<feature type="transmembrane region" description="Helical" evidence="2">
    <location>
        <begin position="554"/>
        <end position="572"/>
    </location>
</feature>
<feature type="transmembrane region" description="Helical" evidence="2">
    <location>
        <begin position="777"/>
        <end position="795"/>
    </location>
</feature>
<evidence type="ECO:0000256" key="1">
    <source>
        <dbReference type="SAM" id="Coils"/>
    </source>
</evidence>
<feature type="transmembrane region" description="Helical" evidence="2">
    <location>
        <begin position="618"/>
        <end position="639"/>
    </location>
</feature>
<feature type="transmembrane region" description="Helical" evidence="2">
    <location>
        <begin position="528"/>
        <end position="548"/>
    </location>
</feature>
<feature type="coiled-coil region" evidence="1">
    <location>
        <begin position="139"/>
        <end position="178"/>
    </location>
</feature>
<dbReference type="RefSeq" id="WP_277733765.1">
    <property type="nucleotide sequence ID" value="NZ_CP120733.1"/>
</dbReference>
<feature type="transmembrane region" description="Helical" evidence="2">
    <location>
        <begin position="198"/>
        <end position="218"/>
    </location>
</feature>
<feature type="transmembrane region" description="Helical" evidence="2">
    <location>
        <begin position="499"/>
        <end position="516"/>
    </location>
</feature>
<proteinExistence type="predicted"/>
<evidence type="ECO:0000313" key="4">
    <source>
        <dbReference type="Proteomes" id="UP001222800"/>
    </source>
</evidence>
<feature type="transmembrane region" description="Helical" evidence="2">
    <location>
        <begin position="801"/>
        <end position="818"/>
    </location>
</feature>
<dbReference type="Pfam" id="PF10101">
    <property type="entry name" value="DUF2339"/>
    <property type="match status" value="1"/>
</dbReference>
<feature type="transmembrane region" description="Helical" evidence="2">
    <location>
        <begin position="420"/>
        <end position="438"/>
    </location>
</feature>
<dbReference type="PANTHER" id="PTHR38434:SF1">
    <property type="entry name" value="BLL2549 PROTEIN"/>
    <property type="match status" value="1"/>
</dbReference>
<feature type="transmembrane region" description="Helical" evidence="2">
    <location>
        <begin position="362"/>
        <end position="381"/>
    </location>
</feature>
<gene>
    <name evidence="3" type="ORF">P4S50_06155</name>
</gene>